<dbReference type="PROSITE" id="PS50092">
    <property type="entry name" value="TSP1"/>
    <property type="match status" value="1"/>
</dbReference>
<dbReference type="InParanoid" id="F7AN06"/>
<sequence length="179" mass="20224">MVCRWTSVALILYSYSLYGWWNVCCDNRPTEARRWSAWSEWSVCNHHCGATGFRFRSRACSLRRGNRTTIRRLCPGNRFEREACVSRLCLLQPDQISTALNTPQQQHGLLNLSSEVTSQNTTTSTPLTSETVFNITNSNISMTTQAPDVCPYFCDSRATTCGRPTYYSPKKIVGGTTSQ</sequence>
<dbReference type="SMART" id="SM00209">
    <property type="entry name" value="TSP1"/>
    <property type="match status" value="1"/>
</dbReference>
<dbReference type="SUPFAM" id="SSF82895">
    <property type="entry name" value="TSP-1 type 1 repeat"/>
    <property type="match status" value="1"/>
</dbReference>
<name>F7AN06_CIOIN</name>
<reference evidence="2" key="1">
    <citation type="journal article" date="2002" name="Science">
        <title>The draft genome of Ciona intestinalis: insights into chordate and vertebrate origins.</title>
        <authorList>
            <person name="Dehal P."/>
            <person name="Satou Y."/>
            <person name="Campbell R.K."/>
            <person name="Chapman J."/>
            <person name="Degnan B."/>
            <person name="De Tomaso A."/>
            <person name="Davidson B."/>
            <person name="Di Gregorio A."/>
            <person name="Gelpke M."/>
            <person name="Goodstein D.M."/>
            <person name="Harafuji N."/>
            <person name="Hastings K.E."/>
            <person name="Ho I."/>
            <person name="Hotta K."/>
            <person name="Huang W."/>
            <person name="Kawashima T."/>
            <person name="Lemaire P."/>
            <person name="Martinez D."/>
            <person name="Meinertzhagen I.A."/>
            <person name="Necula S."/>
            <person name="Nonaka M."/>
            <person name="Putnam N."/>
            <person name="Rash S."/>
            <person name="Saiga H."/>
            <person name="Satake M."/>
            <person name="Terry A."/>
            <person name="Yamada L."/>
            <person name="Wang H.G."/>
            <person name="Awazu S."/>
            <person name="Azumi K."/>
            <person name="Boore J."/>
            <person name="Branno M."/>
            <person name="Chin-Bow S."/>
            <person name="DeSantis R."/>
            <person name="Doyle S."/>
            <person name="Francino P."/>
            <person name="Keys D.N."/>
            <person name="Haga S."/>
            <person name="Hayashi H."/>
            <person name="Hino K."/>
            <person name="Imai K.S."/>
            <person name="Inaba K."/>
            <person name="Kano S."/>
            <person name="Kobayashi K."/>
            <person name="Kobayashi M."/>
            <person name="Lee B.I."/>
            <person name="Makabe K.W."/>
            <person name="Manohar C."/>
            <person name="Matassi G."/>
            <person name="Medina M."/>
            <person name="Mochizuki Y."/>
            <person name="Mount S."/>
            <person name="Morishita T."/>
            <person name="Miura S."/>
            <person name="Nakayama A."/>
            <person name="Nishizaka S."/>
            <person name="Nomoto H."/>
            <person name="Ohta F."/>
            <person name="Oishi K."/>
            <person name="Rigoutsos I."/>
            <person name="Sano M."/>
            <person name="Sasaki A."/>
            <person name="Sasakura Y."/>
            <person name="Shoguchi E."/>
            <person name="Shin-i T."/>
            <person name="Spagnuolo A."/>
            <person name="Stainier D."/>
            <person name="Suzuki M.M."/>
            <person name="Tassy O."/>
            <person name="Takatori N."/>
            <person name="Tokuoka M."/>
            <person name="Yagi K."/>
            <person name="Yoshizaki F."/>
            <person name="Wada S."/>
            <person name="Zhang C."/>
            <person name="Hyatt P.D."/>
            <person name="Larimer F."/>
            <person name="Detter C."/>
            <person name="Doggett N."/>
            <person name="Glavina T."/>
            <person name="Hawkins T."/>
            <person name="Richardson P."/>
            <person name="Lucas S."/>
            <person name="Kohara Y."/>
            <person name="Levine M."/>
            <person name="Satoh N."/>
            <person name="Rokhsar D.S."/>
        </authorList>
    </citation>
    <scope>NUCLEOTIDE SEQUENCE [LARGE SCALE GENOMIC DNA]</scope>
</reference>
<dbReference type="AlphaFoldDB" id="F7AN06"/>
<evidence type="ECO:0000313" key="1">
    <source>
        <dbReference type="Ensembl" id="ENSCINP00000022691.2"/>
    </source>
</evidence>
<dbReference type="HOGENOM" id="CLU_1506698_0_0_1"/>
<organism evidence="1 2">
    <name type="scientific">Ciona intestinalis</name>
    <name type="common">Transparent sea squirt</name>
    <name type="synonym">Ascidia intestinalis</name>
    <dbReference type="NCBI Taxonomy" id="7719"/>
    <lineage>
        <taxon>Eukaryota</taxon>
        <taxon>Metazoa</taxon>
        <taxon>Chordata</taxon>
        <taxon>Tunicata</taxon>
        <taxon>Ascidiacea</taxon>
        <taxon>Phlebobranchia</taxon>
        <taxon>Cionidae</taxon>
        <taxon>Ciona</taxon>
    </lineage>
</organism>
<dbReference type="EMBL" id="EAAA01002341">
    <property type="status" value="NOT_ANNOTATED_CDS"/>
    <property type="molecule type" value="Genomic_DNA"/>
</dbReference>
<reference evidence="1" key="2">
    <citation type="journal article" date="2008" name="Genome Biol.">
        <title>Improved genome assembly and evidence-based global gene model set for the chordate Ciona intestinalis: new insight into intron and operon populations.</title>
        <authorList>
            <person name="Satou Y."/>
            <person name="Mineta K."/>
            <person name="Ogasawara M."/>
            <person name="Sasakura Y."/>
            <person name="Shoguchi E."/>
            <person name="Ueno K."/>
            <person name="Yamada L."/>
            <person name="Matsumoto J."/>
            <person name="Wasserscheid J."/>
            <person name="Dewar K."/>
            <person name="Wiley G.B."/>
            <person name="Macmil S.L."/>
            <person name="Roe B.A."/>
            <person name="Zeller R.W."/>
            <person name="Hastings K.E."/>
            <person name="Lemaire P."/>
            <person name="Lindquist E."/>
            <person name="Endo T."/>
            <person name="Hotta K."/>
            <person name="Inaba K."/>
        </authorList>
    </citation>
    <scope>NUCLEOTIDE SEQUENCE [LARGE SCALE GENOMIC DNA]</scope>
    <source>
        <strain evidence="1">wild type</strain>
    </source>
</reference>
<dbReference type="Pfam" id="PF00090">
    <property type="entry name" value="TSP_1"/>
    <property type="match status" value="1"/>
</dbReference>
<keyword evidence="2" id="KW-1185">Reference proteome</keyword>
<accession>F7AN06</accession>
<dbReference type="InterPro" id="IPR000884">
    <property type="entry name" value="TSP1_rpt"/>
</dbReference>
<proteinExistence type="predicted"/>
<protein>
    <submittedName>
        <fullName evidence="1">Uncharacterized protein</fullName>
    </submittedName>
</protein>
<dbReference type="Ensembl" id="ENSCINT00000022937.2">
    <property type="protein sequence ID" value="ENSCINP00000022691.2"/>
    <property type="gene ID" value="ENSCING00000012043.2"/>
</dbReference>
<dbReference type="Proteomes" id="UP000008144">
    <property type="component" value="Chromosome 7"/>
</dbReference>
<dbReference type="InterPro" id="IPR036383">
    <property type="entry name" value="TSP1_rpt_sf"/>
</dbReference>
<dbReference type="Gene3D" id="2.20.100.10">
    <property type="entry name" value="Thrombospondin type-1 (TSP1) repeat"/>
    <property type="match status" value="1"/>
</dbReference>
<reference evidence="1" key="3">
    <citation type="submission" date="2025-08" db="UniProtKB">
        <authorList>
            <consortium name="Ensembl"/>
        </authorList>
    </citation>
    <scope>IDENTIFICATION</scope>
</reference>
<evidence type="ECO:0000313" key="2">
    <source>
        <dbReference type="Proteomes" id="UP000008144"/>
    </source>
</evidence>
<reference evidence="1" key="4">
    <citation type="submission" date="2025-09" db="UniProtKB">
        <authorList>
            <consortium name="Ensembl"/>
        </authorList>
    </citation>
    <scope>IDENTIFICATION</scope>
</reference>